<keyword evidence="3" id="KW-1185">Reference proteome</keyword>
<gene>
    <name evidence="2" type="ORF">FB458_2751</name>
</gene>
<name>A0A542E2S6_9MICO</name>
<evidence type="ECO:0000313" key="3">
    <source>
        <dbReference type="Proteomes" id="UP000317893"/>
    </source>
</evidence>
<dbReference type="EMBL" id="VFMN01000001">
    <property type="protein sequence ID" value="TQJ09638.1"/>
    <property type="molecule type" value="Genomic_DNA"/>
</dbReference>
<dbReference type="AlphaFoldDB" id="A0A542E2S6"/>
<organism evidence="2 3">
    <name type="scientific">Lapillicoccus jejuensis</name>
    <dbReference type="NCBI Taxonomy" id="402171"/>
    <lineage>
        <taxon>Bacteria</taxon>
        <taxon>Bacillati</taxon>
        <taxon>Actinomycetota</taxon>
        <taxon>Actinomycetes</taxon>
        <taxon>Micrococcales</taxon>
        <taxon>Intrasporangiaceae</taxon>
        <taxon>Lapillicoccus</taxon>
    </lineage>
</organism>
<evidence type="ECO:0000313" key="2">
    <source>
        <dbReference type="EMBL" id="TQJ09638.1"/>
    </source>
</evidence>
<feature type="region of interest" description="Disordered" evidence="1">
    <location>
        <begin position="1"/>
        <end position="102"/>
    </location>
</feature>
<reference evidence="2 3" key="1">
    <citation type="submission" date="2019-06" db="EMBL/GenBank/DDBJ databases">
        <title>Sequencing the genomes of 1000 actinobacteria strains.</title>
        <authorList>
            <person name="Klenk H.-P."/>
        </authorList>
    </citation>
    <scope>NUCLEOTIDE SEQUENCE [LARGE SCALE GENOMIC DNA]</scope>
    <source>
        <strain evidence="2 3">DSM 18607</strain>
    </source>
</reference>
<evidence type="ECO:0000256" key="1">
    <source>
        <dbReference type="SAM" id="MobiDB-lite"/>
    </source>
</evidence>
<protein>
    <submittedName>
        <fullName evidence="2">Uncharacterized protein</fullName>
    </submittedName>
</protein>
<accession>A0A542E2S6</accession>
<proteinExistence type="predicted"/>
<feature type="compositionally biased region" description="Basic and acidic residues" evidence="1">
    <location>
        <begin position="15"/>
        <end position="26"/>
    </location>
</feature>
<sequence>MTLVAVEVLGVSTGRGDREHTREMPRLHVPGRPSRTGLFRRRRRVPVGTRDFLEWSEVTGPGPTDDPDDDGGLAGVREPRRPRPTLPSAAMALQPPVEDGRG</sequence>
<dbReference type="Proteomes" id="UP000317893">
    <property type="component" value="Unassembled WGS sequence"/>
</dbReference>
<comment type="caution">
    <text evidence="2">The sequence shown here is derived from an EMBL/GenBank/DDBJ whole genome shotgun (WGS) entry which is preliminary data.</text>
</comment>